<evidence type="ECO:0000259" key="4">
    <source>
        <dbReference type="Pfam" id="PF21761"/>
    </source>
</evidence>
<dbReference type="Pfam" id="PF21761">
    <property type="entry name" value="RedAm-like_C"/>
    <property type="match status" value="1"/>
</dbReference>
<dbReference type="Pfam" id="PF03446">
    <property type="entry name" value="NAD_binding_2"/>
    <property type="match status" value="1"/>
</dbReference>
<dbReference type="InterPro" id="IPR048666">
    <property type="entry name" value="RedAm-like_C"/>
</dbReference>
<proteinExistence type="inferred from homology"/>
<dbReference type="OrthoDB" id="4029976at2"/>
<evidence type="ECO:0000313" key="6">
    <source>
        <dbReference type="Proteomes" id="UP000274762"/>
    </source>
</evidence>
<dbReference type="EMBL" id="RBKV01000001">
    <property type="protein sequence ID" value="RKR97474.1"/>
    <property type="molecule type" value="Genomic_DNA"/>
</dbReference>
<accession>A0A495KA87</accession>
<dbReference type="InterPro" id="IPR036291">
    <property type="entry name" value="NAD(P)-bd_dom_sf"/>
</dbReference>
<dbReference type="RefSeq" id="WP_062794929.1">
    <property type="nucleotide sequence ID" value="NZ_CBCRXS010000007.1"/>
</dbReference>
<dbReference type="InterPro" id="IPR006115">
    <property type="entry name" value="6PGDH_NADP-bd"/>
</dbReference>
<evidence type="ECO:0000259" key="3">
    <source>
        <dbReference type="Pfam" id="PF03446"/>
    </source>
</evidence>
<dbReference type="Gene3D" id="3.40.50.720">
    <property type="entry name" value="NAD(P)-binding Rossmann-like Domain"/>
    <property type="match status" value="1"/>
</dbReference>
<dbReference type="InterPro" id="IPR051265">
    <property type="entry name" value="HIBADH-related_NP60_sf"/>
</dbReference>
<dbReference type="Gene3D" id="1.10.1040.10">
    <property type="entry name" value="N-(1-d-carboxylethyl)-l-norvaline Dehydrogenase, domain 2"/>
    <property type="match status" value="1"/>
</dbReference>
<dbReference type="SUPFAM" id="SSF51735">
    <property type="entry name" value="NAD(P)-binding Rossmann-fold domains"/>
    <property type="match status" value="1"/>
</dbReference>
<feature type="domain" description="NADPH-dependent reductive aminase-like C-terminal" evidence="4">
    <location>
        <begin position="175"/>
        <end position="294"/>
    </location>
</feature>
<evidence type="ECO:0000256" key="2">
    <source>
        <dbReference type="ARBA" id="ARBA00023002"/>
    </source>
</evidence>
<protein>
    <submittedName>
        <fullName evidence="5">6-phosphogluconate dehydrogenase-like protein</fullName>
    </submittedName>
</protein>
<dbReference type="GO" id="GO:0050661">
    <property type="term" value="F:NADP binding"/>
    <property type="evidence" value="ECO:0007669"/>
    <property type="project" value="InterPro"/>
</dbReference>
<dbReference type="GO" id="GO:0016491">
    <property type="term" value="F:oxidoreductase activity"/>
    <property type="evidence" value="ECO:0007669"/>
    <property type="project" value="UniProtKB-KW"/>
</dbReference>
<evidence type="ECO:0000256" key="1">
    <source>
        <dbReference type="ARBA" id="ARBA00009080"/>
    </source>
</evidence>
<comment type="caution">
    <text evidence="5">The sequence shown here is derived from an EMBL/GenBank/DDBJ whole genome shotgun (WGS) entry which is preliminary data.</text>
</comment>
<organism evidence="5 6">
    <name type="scientific">Williamsia marianensis</name>
    <dbReference type="NCBI Taxonomy" id="85044"/>
    <lineage>
        <taxon>Bacteria</taxon>
        <taxon>Bacillati</taxon>
        <taxon>Actinomycetota</taxon>
        <taxon>Actinomycetes</taxon>
        <taxon>Mycobacteriales</taxon>
        <taxon>Nocardiaceae</taxon>
        <taxon>Williamsia</taxon>
    </lineage>
</organism>
<reference evidence="5 6" key="1">
    <citation type="submission" date="2018-10" db="EMBL/GenBank/DDBJ databases">
        <title>Sequencing the genomes of 1000 actinobacteria strains.</title>
        <authorList>
            <person name="Klenk H.-P."/>
        </authorList>
    </citation>
    <scope>NUCLEOTIDE SEQUENCE [LARGE SCALE GENOMIC DNA]</scope>
    <source>
        <strain evidence="5 6">DSM 44343</strain>
    </source>
</reference>
<dbReference type="PANTHER" id="PTHR43580:SF2">
    <property type="entry name" value="CYTOKINE-LIKE NUCLEAR FACTOR N-PAC"/>
    <property type="match status" value="1"/>
</dbReference>
<comment type="similarity">
    <text evidence="1">Belongs to the HIBADH-related family.</text>
</comment>
<dbReference type="PANTHER" id="PTHR43580">
    <property type="entry name" value="OXIDOREDUCTASE GLYR1-RELATED"/>
    <property type="match status" value="1"/>
</dbReference>
<dbReference type="Proteomes" id="UP000274762">
    <property type="component" value="Unassembled WGS sequence"/>
</dbReference>
<sequence>MSAPDTPDDTTSNQTPRVAVLGTGLMGSAIARSLLNNDYPVSVWNRTPGRCDPLRELGARTVTTSTEAIRDNDVIILMVLDYTAARTLLMDAADHLQGKTIANLVTGSAAEAEDLSAWVSGQGADYLDGIIAAYPGDIGKPSTLFYYAGNVAAWSRYKTLLTALAGAATYVGSKPSAANILDAAMTATFHTVSIGAFLEGMSYARSAGVDLSEIKRTLPYWLDLLSQEINVALDSIQADSHTTDQATLETYLVALRTINKAMVGDGERANLLGAAVDNLERAHAAGHGQEALSAQILTAKANT</sequence>
<feature type="domain" description="6-phosphogluconate dehydrogenase NADP-binding" evidence="3">
    <location>
        <begin position="18"/>
        <end position="172"/>
    </location>
</feature>
<evidence type="ECO:0000313" key="5">
    <source>
        <dbReference type="EMBL" id="RKR97474.1"/>
    </source>
</evidence>
<gene>
    <name evidence="5" type="ORF">DFJ75_4352</name>
</gene>
<keyword evidence="2" id="KW-0560">Oxidoreductase</keyword>
<dbReference type="AlphaFoldDB" id="A0A495KA87"/>
<dbReference type="InterPro" id="IPR013328">
    <property type="entry name" value="6PGD_dom2"/>
</dbReference>
<dbReference type="PIRSF" id="PIRSF000103">
    <property type="entry name" value="HIBADH"/>
    <property type="match status" value="1"/>
</dbReference>
<dbReference type="InterPro" id="IPR015815">
    <property type="entry name" value="HIBADH-related"/>
</dbReference>
<name>A0A495KA87_WILMA</name>